<protein>
    <submittedName>
        <fullName evidence="1">Uncharacterized protein</fullName>
    </submittedName>
</protein>
<name>A0A415HVG3_9FIRM</name>
<comment type="caution">
    <text evidence="1">The sequence shown here is derived from an EMBL/GenBank/DDBJ whole genome shotgun (WGS) entry which is preliminary data.</text>
</comment>
<evidence type="ECO:0000313" key="2">
    <source>
        <dbReference type="Proteomes" id="UP000284267"/>
    </source>
</evidence>
<sequence length="59" mass="7038">MKQLYIVVDIPKYPEDNPSYKYVVRANDYKEAIEIVKRKTGRASWEFDANLAENNEVWE</sequence>
<dbReference type="Proteomes" id="UP000284267">
    <property type="component" value="Unassembled WGS sequence"/>
</dbReference>
<gene>
    <name evidence="1" type="ORF">DW040_02705</name>
</gene>
<reference evidence="1 2" key="1">
    <citation type="submission" date="2018-08" db="EMBL/GenBank/DDBJ databases">
        <title>A genome reference for cultivated species of the human gut microbiota.</title>
        <authorList>
            <person name="Zou Y."/>
            <person name="Xue W."/>
            <person name="Luo G."/>
        </authorList>
    </citation>
    <scope>NUCLEOTIDE SEQUENCE [LARGE SCALE GENOMIC DNA]</scope>
    <source>
        <strain evidence="1 2">AF39-4</strain>
    </source>
</reference>
<accession>A0A415HVG3</accession>
<evidence type="ECO:0000313" key="1">
    <source>
        <dbReference type="EMBL" id="RHK98233.1"/>
    </source>
</evidence>
<dbReference type="AlphaFoldDB" id="A0A415HVG3"/>
<dbReference type="RefSeq" id="WP_118367481.1">
    <property type="nucleotide sequence ID" value="NZ_CABJDZ010000001.1"/>
</dbReference>
<dbReference type="EMBL" id="QROE01000001">
    <property type="protein sequence ID" value="RHK98233.1"/>
    <property type="molecule type" value="Genomic_DNA"/>
</dbReference>
<proteinExistence type="predicted"/>
<organism evidence="1 2">
    <name type="scientific">Blautia obeum</name>
    <dbReference type="NCBI Taxonomy" id="40520"/>
    <lineage>
        <taxon>Bacteria</taxon>
        <taxon>Bacillati</taxon>
        <taxon>Bacillota</taxon>
        <taxon>Clostridia</taxon>
        <taxon>Lachnospirales</taxon>
        <taxon>Lachnospiraceae</taxon>
        <taxon>Blautia</taxon>
    </lineage>
</organism>